<reference evidence="2" key="1">
    <citation type="journal article" date="2013" name="BMC Genomics">
        <title>Genome and transcriptome sequencing of the halophilic fungus Wallemia ichthyophaga: haloadaptations present and absent.</title>
        <authorList>
            <person name="Zajc J."/>
            <person name="Liu Y."/>
            <person name="Dai W."/>
            <person name="Yang Z."/>
            <person name="Hu J."/>
            <person name="Gostincar C."/>
            <person name="Gunde-Cimerman N."/>
        </authorList>
    </citation>
    <scope>NUCLEOTIDE SEQUENCE [LARGE SCALE GENOMIC DNA]</scope>
    <source>
        <strain evidence="2">EXF-994 / CBS 113033</strain>
    </source>
</reference>
<dbReference type="HOGENOM" id="CLU_2428742_0_0_1"/>
<sequence>MNNEEKSVQSTVDAVESLKSTNQVGTQVPDIADISYKRPSMPYPADLFDGTGRKSFNDSASTSVADVMPIVVRTKSAPTEKELECFLIVPV</sequence>
<keyword evidence="2" id="KW-1185">Reference proteome</keyword>
<name>R9AEP9_WALI9</name>
<accession>R9AEP9</accession>
<dbReference type="OrthoDB" id="10569893at2759"/>
<proteinExistence type="predicted"/>
<dbReference type="EMBL" id="KE007234">
    <property type="protein sequence ID" value="EOR00610.1"/>
    <property type="molecule type" value="Genomic_DNA"/>
</dbReference>
<evidence type="ECO:0000313" key="1">
    <source>
        <dbReference type="EMBL" id="EOR00610.1"/>
    </source>
</evidence>
<gene>
    <name evidence="1" type="ORF">J056_000808</name>
</gene>
<dbReference type="KEGG" id="wic:J056_000808"/>
<dbReference type="RefSeq" id="XP_009268711.1">
    <property type="nucleotide sequence ID" value="XM_009270436.1"/>
</dbReference>
<evidence type="ECO:0000313" key="2">
    <source>
        <dbReference type="Proteomes" id="UP000014064"/>
    </source>
</evidence>
<dbReference type="Proteomes" id="UP000014064">
    <property type="component" value="Unassembled WGS sequence"/>
</dbReference>
<organism evidence="1 2">
    <name type="scientific">Wallemia ichthyophaga (strain EXF-994 / CBS 113033)</name>
    <dbReference type="NCBI Taxonomy" id="1299270"/>
    <lineage>
        <taxon>Eukaryota</taxon>
        <taxon>Fungi</taxon>
        <taxon>Dikarya</taxon>
        <taxon>Basidiomycota</taxon>
        <taxon>Wallemiomycotina</taxon>
        <taxon>Wallemiomycetes</taxon>
        <taxon>Wallemiales</taxon>
        <taxon>Wallemiaceae</taxon>
        <taxon>Wallemia</taxon>
    </lineage>
</organism>
<protein>
    <submittedName>
        <fullName evidence="1">Uncharacterized protein</fullName>
    </submittedName>
</protein>
<dbReference type="AlphaFoldDB" id="R9AEP9"/>
<dbReference type="GeneID" id="20373760"/>